<comment type="caution">
    <text evidence="1">The sequence shown here is derived from an EMBL/GenBank/DDBJ whole genome shotgun (WGS) entry which is preliminary data.</text>
</comment>
<proteinExistence type="predicted"/>
<evidence type="ECO:0000313" key="1">
    <source>
        <dbReference type="EMBL" id="KKP33367.1"/>
    </source>
</evidence>
<evidence type="ECO:0000313" key="2">
    <source>
        <dbReference type="Proteomes" id="UP000034349"/>
    </source>
</evidence>
<sequence>MKKISLGIIVLATFLTISVSPVIALTPLRNEIRNTIRETVEEGENEGSGTPQIRKEVRKNVRKELKEDRMGLLEKVKNFMKKNLRFEARVKGEITAINTGLNNFSMTSGDGDFQINITDKTKFLRKFGGKSALSEYSVGNEVVVFGKFTDDTKLIIDAKTVRNNSIQKRKGAFFGKVTIKNTDNFVIETIERGTQTVYFGVAKFVQRN</sequence>
<dbReference type="AlphaFoldDB" id="A0A0G0BQI9"/>
<feature type="non-terminal residue" evidence="1">
    <location>
        <position position="208"/>
    </location>
</feature>
<name>A0A0G0BQI9_9BACT</name>
<dbReference type="EMBL" id="LBOK01000046">
    <property type="protein sequence ID" value="KKP33367.1"/>
    <property type="molecule type" value="Genomic_DNA"/>
</dbReference>
<reference evidence="1 2" key="1">
    <citation type="journal article" date="2015" name="Nature">
        <title>rRNA introns, odd ribosomes, and small enigmatic genomes across a large radiation of phyla.</title>
        <authorList>
            <person name="Brown C.T."/>
            <person name="Hug L.A."/>
            <person name="Thomas B.C."/>
            <person name="Sharon I."/>
            <person name="Castelle C.J."/>
            <person name="Singh A."/>
            <person name="Wilkins M.J."/>
            <person name="Williams K.H."/>
            <person name="Banfield J.F."/>
        </authorList>
    </citation>
    <scope>NUCLEOTIDE SEQUENCE [LARGE SCALE GENOMIC DNA]</scope>
</reference>
<organism evidence="1 2">
    <name type="scientific">Candidatus Roizmanbacteria bacterium GW2011_GWA2_32_13</name>
    <dbReference type="NCBI Taxonomy" id="1618475"/>
    <lineage>
        <taxon>Bacteria</taxon>
        <taxon>Candidatus Roizmaniibacteriota</taxon>
    </lineage>
</organism>
<dbReference type="Proteomes" id="UP000034349">
    <property type="component" value="Unassembled WGS sequence"/>
</dbReference>
<protein>
    <recommendedName>
        <fullName evidence="3">DUF5666 domain-containing protein</fullName>
    </recommendedName>
</protein>
<gene>
    <name evidence="1" type="ORF">UR23_C0046G0001</name>
</gene>
<accession>A0A0G0BQI9</accession>
<evidence type="ECO:0008006" key="3">
    <source>
        <dbReference type="Google" id="ProtNLM"/>
    </source>
</evidence>